<evidence type="ECO:0000256" key="10">
    <source>
        <dbReference type="SAM" id="SignalP"/>
    </source>
</evidence>
<accession>A0ABQ6GVZ7</accession>
<dbReference type="InterPro" id="IPR012910">
    <property type="entry name" value="Plug_dom"/>
</dbReference>
<dbReference type="Proteomes" id="UP001157186">
    <property type="component" value="Unassembled WGS sequence"/>
</dbReference>
<organism evidence="13 14">
    <name type="scientific">Thalassotalea insulae</name>
    <dbReference type="NCBI Taxonomy" id="2056778"/>
    <lineage>
        <taxon>Bacteria</taxon>
        <taxon>Pseudomonadati</taxon>
        <taxon>Pseudomonadota</taxon>
        <taxon>Gammaproteobacteria</taxon>
        <taxon>Alteromonadales</taxon>
        <taxon>Colwelliaceae</taxon>
        <taxon>Thalassotalea</taxon>
    </lineage>
</organism>
<dbReference type="Pfam" id="PF00593">
    <property type="entry name" value="TonB_dep_Rec_b-barrel"/>
    <property type="match status" value="1"/>
</dbReference>
<feature type="chain" id="PRO_5045041247" evidence="10">
    <location>
        <begin position="29"/>
        <end position="708"/>
    </location>
</feature>
<dbReference type="InterPro" id="IPR037066">
    <property type="entry name" value="Plug_dom_sf"/>
</dbReference>
<comment type="subcellular location">
    <subcellularLocation>
        <location evidence="1 8">Cell outer membrane</location>
        <topology evidence="1 8">Multi-pass membrane protein</topology>
    </subcellularLocation>
</comment>
<evidence type="ECO:0000259" key="11">
    <source>
        <dbReference type="Pfam" id="PF00593"/>
    </source>
</evidence>
<keyword evidence="2 8" id="KW-0813">Transport</keyword>
<dbReference type="Gene3D" id="2.170.130.10">
    <property type="entry name" value="TonB-dependent receptor, plug domain"/>
    <property type="match status" value="1"/>
</dbReference>
<dbReference type="PANTHER" id="PTHR30069">
    <property type="entry name" value="TONB-DEPENDENT OUTER MEMBRANE RECEPTOR"/>
    <property type="match status" value="1"/>
</dbReference>
<gene>
    <name evidence="13" type="ORF">tinsulaeT_21810</name>
</gene>
<evidence type="ECO:0000256" key="1">
    <source>
        <dbReference type="ARBA" id="ARBA00004571"/>
    </source>
</evidence>
<evidence type="ECO:0000256" key="9">
    <source>
        <dbReference type="RuleBase" id="RU003357"/>
    </source>
</evidence>
<keyword evidence="6 8" id="KW-0472">Membrane</keyword>
<keyword evidence="7 8" id="KW-0998">Cell outer membrane</keyword>
<evidence type="ECO:0000256" key="8">
    <source>
        <dbReference type="PROSITE-ProRule" id="PRU01360"/>
    </source>
</evidence>
<reference evidence="13 14" key="1">
    <citation type="submission" date="2023-03" db="EMBL/GenBank/DDBJ databases">
        <title>Draft genome sequence of Thalassotalea insulae KCTC 62186T.</title>
        <authorList>
            <person name="Sawabe T."/>
        </authorList>
    </citation>
    <scope>NUCLEOTIDE SEQUENCE [LARGE SCALE GENOMIC DNA]</scope>
    <source>
        <strain evidence="13 14">KCTC 62186</strain>
    </source>
</reference>
<keyword evidence="4 8" id="KW-0812">Transmembrane</keyword>
<evidence type="ECO:0000256" key="7">
    <source>
        <dbReference type="ARBA" id="ARBA00023237"/>
    </source>
</evidence>
<dbReference type="InterPro" id="IPR039426">
    <property type="entry name" value="TonB-dep_rcpt-like"/>
</dbReference>
<feature type="signal peptide" evidence="10">
    <location>
        <begin position="1"/>
        <end position="28"/>
    </location>
</feature>
<dbReference type="InterPro" id="IPR000531">
    <property type="entry name" value="Beta-barrel_TonB"/>
</dbReference>
<evidence type="ECO:0000313" key="13">
    <source>
        <dbReference type="EMBL" id="GLX78841.1"/>
    </source>
</evidence>
<proteinExistence type="inferred from homology"/>
<dbReference type="InterPro" id="IPR036942">
    <property type="entry name" value="Beta-barrel_TonB_sf"/>
</dbReference>
<evidence type="ECO:0000256" key="3">
    <source>
        <dbReference type="ARBA" id="ARBA00022452"/>
    </source>
</evidence>
<evidence type="ECO:0000313" key="14">
    <source>
        <dbReference type="Proteomes" id="UP001157186"/>
    </source>
</evidence>
<keyword evidence="10" id="KW-0732">Signal</keyword>
<comment type="similarity">
    <text evidence="8 9">Belongs to the TonB-dependent receptor family.</text>
</comment>
<protein>
    <submittedName>
        <fullName evidence="13">Ligand-gated channel</fullName>
    </submittedName>
</protein>
<dbReference type="Gene3D" id="2.40.170.20">
    <property type="entry name" value="TonB-dependent receptor, beta-barrel domain"/>
    <property type="match status" value="1"/>
</dbReference>
<keyword evidence="5 9" id="KW-0798">TonB box</keyword>
<sequence length="708" mass="77907">MSFSVKPCALAVRLVTLALVSHSVIAFADDAPEPEMDFEVITITHQRLHGLDSYQEYAQGKTSEPDLANWLMSVPGANVNGNGPITGIAQYRGLYGDRIATTLDGHPVIGAGPNAMDTPLSYSTPLIVDSMTVYRGITPVSAGVDTLAGSVAVHMRKAEVMSQNQLAVVGDIQAGYRTNNSADTLSSVINLSRNDLGLMLYGNMQSGNDIDSGAGLKVRPTEFQKRQFGGDIRFNKNSSELGFSYHYTDTQDSGTPALPMDIEYIFSHRASIDGKFALAQWQGEWTIGFVDADHGMTNFLMRSNDEPMKHRRNNAKAKTIDFSFALSRTLLFGEFELGFDGYLAKHDSAITNPNNTMFKVVNFNGVEDDRIGLYAQWQQAYGATSVQLGARIKHIAADADPVATSMAMMSMPSMAELAIDLRDDFNHGERAVSDTLFDFAFNVDHQVSQTLSVNLGLGVKTRAPSYQERYLWTPMESTGGLADGNTYIGNINLKEETAYQVDLGLNYHSADFSIAPHVFYQNIDDYIQGTSLSISDMSARMMAKMMAEDDNPLKFTNVDAKLSGVDVNWRYQLNKQFSLSGVASYVRGQRRDISDNLYRVAPLNGHLTASYSAENWLINATVVAATEQDKVASTNDEQQTPGYAIANLDLQYFINSALTLRVGVDNIFDKNYQRHLGGYNRVKETDITVMSRLPAEGVSAWAEVTYSF</sequence>
<dbReference type="Pfam" id="PF07715">
    <property type="entry name" value="Plug"/>
    <property type="match status" value="1"/>
</dbReference>
<dbReference type="EMBL" id="BSST01000001">
    <property type="protein sequence ID" value="GLX78841.1"/>
    <property type="molecule type" value="Genomic_DNA"/>
</dbReference>
<evidence type="ECO:0000256" key="2">
    <source>
        <dbReference type="ARBA" id="ARBA00022448"/>
    </source>
</evidence>
<feature type="domain" description="TonB-dependent receptor plug" evidence="12">
    <location>
        <begin position="64"/>
        <end position="149"/>
    </location>
</feature>
<dbReference type="RefSeq" id="WP_284244717.1">
    <property type="nucleotide sequence ID" value="NZ_BSST01000001.1"/>
</dbReference>
<feature type="domain" description="TonB-dependent receptor-like beta-barrel" evidence="11">
    <location>
        <begin position="212"/>
        <end position="667"/>
    </location>
</feature>
<evidence type="ECO:0000256" key="5">
    <source>
        <dbReference type="ARBA" id="ARBA00023077"/>
    </source>
</evidence>
<comment type="caution">
    <text evidence="13">The sequence shown here is derived from an EMBL/GenBank/DDBJ whole genome shotgun (WGS) entry which is preliminary data.</text>
</comment>
<keyword evidence="3 8" id="KW-1134">Transmembrane beta strand</keyword>
<dbReference type="PANTHER" id="PTHR30069:SF49">
    <property type="entry name" value="OUTER MEMBRANE PROTEIN C"/>
    <property type="match status" value="1"/>
</dbReference>
<dbReference type="PROSITE" id="PS52016">
    <property type="entry name" value="TONB_DEPENDENT_REC_3"/>
    <property type="match status" value="1"/>
</dbReference>
<evidence type="ECO:0000256" key="4">
    <source>
        <dbReference type="ARBA" id="ARBA00022692"/>
    </source>
</evidence>
<evidence type="ECO:0000256" key="6">
    <source>
        <dbReference type="ARBA" id="ARBA00023136"/>
    </source>
</evidence>
<dbReference type="SUPFAM" id="SSF56935">
    <property type="entry name" value="Porins"/>
    <property type="match status" value="1"/>
</dbReference>
<keyword evidence="14" id="KW-1185">Reference proteome</keyword>
<evidence type="ECO:0000259" key="12">
    <source>
        <dbReference type="Pfam" id="PF07715"/>
    </source>
</evidence>
<name>A0ABQ6GVZ7_9GAMM</name>